<dbReference type="EMBL" id="CM042010">
    <property type="protein sequence ID" value="KAI3781281.1"/>
    <property type="molecule type" value="Genomic_DNA"/>
</dbReference>
<gene>
    <name evidence="1" type="ORF">L2E82_11290</name>
</gene>
<dbReference type="Proteomes" id="UP001055811">
    <property type="component" value="Linkage Group LG02"/>
</dbReference>
<sequence length="169" mass="19160">MIPTAISPAGHQAKDKSKNTEEASRSVANRLSTRKDNDIILLPFNPRKHWVLAVLDMKTTTCYYLDSLRPSNVNPHLRQIIDAAMVLYAAQSGSNKRLKLNWVNAMCPRQPGNTECGYYTLKFMKEIVEEGVEVLIDNNVGSGKVHYTDADIDEIREEWASFVANFIFR</sequence>
<keyword evidence="2" id="KW-1185">Reference proteome</keyword>
<evidence type="ECO:0000313" key="2">
    <source>
        <dbReference type="Proteomes" id="UP001055811"/>
    </source>
</evidence>
<comment type="caution">
    <text evidence="1">The sequence shown here is derived from an EMBL/GenBank/DDBJ whole genome shotgun (WGS) entry which is preliminary data.</text>
</comment>
<reference evidence="1 2" key="2">
    <citation type="journal article" date="2022" name="Mol. Ecol. Resour.">
        <title>The genomes of chicory, endive, great burdock and yacon provide insights into Asteraceae paleo-polyploidization history and plant inulin production.</title>
        <authorList>
            <person name="Fan W."/>
            <person name="Wang S."/>
            <person name="Wang H."/>
            <person name="Wang A."/>
            <person name="Jiang F."/>
            <person name="Liu H."/>
            <person name="Zhao H."/>
            <person name="Xu D."/>
            <person name="Zhang Y."/>
        </authorList>
    </citation>
    <scope>NUCLEOTIDE SEQUENCE [LARGE SCALE GENOMIC DNA]</scope>
    <source>
        <strain evidence="2">cv. Punajuju</strain>
        <tissue evidence="1">Leaves</tissue>
    </source>
</reference>
<protein>
    <submittedName>
        <fullName evidence="1">Uncharacterized protein</fullName>
    </submittedName>
</protein>
<accession>A0ACB9GDI3</accession>
<evidence type="ECO:0000313" key="1">
    <source>
        <dbReference type="EMBL" id="KAI3781281.1"/>
    </source>
</evidence>
<organism evidence="1 2">
    <name type="scientific">Cichorium intybus</name>
    <name type="common">Chicory</name>
    <dbReference type="NCBI Taxonomy" id="13427"/>
    <lineage>
        <taxon>Eukaryota</taxon>
        <taxon>Viridiplantae</taxon>
        <taxon>Streptophyta</taxon>
        <taxon>Embryophyta</taxon>
        <taxon>Tracheophyta</taxon>
        <taxon>Spermatophyta</taxon>
        <taxon>Magnoliopsida</taxon>
        <taxon>eudicotyledons</taxon>
        <taxon>Gunneridae</taxon>
        <taxon>Pentapetalae</taxon>
        <taxon>asterids</taxon>
        <taxon>campanulids</taxon>
        <taxon>Asterales</taxon>
        <taxon>Asteraceae</taxon>
        <taxon>Cichorioideae</taxon>
        <taxon>Cichorieae</taxon>
        <taxon>Cichoriinae</taxon>
        <taxon>Cichorium</taxon>
    </lineage>
</organism>
<proteinExistence type="predicted"/>
<name>A0ACB9GDI3_CICIN</name>
<reference evidence="2" key="1">
    <citation type="journal article" date="2022" name="Mol. Ecol. Resour.">
        <title>The genomes of chicory, endive, great burdock and yacon provide insights into Asteraceae palaeo-polyploidization history and plant inulin production.</title>
        <authorList>
            <person name="Fan W."/>
            <person name="Wang S."/>
            <person name="Wang H."/>
            <person name="Wang A."/>
            <person name="Jiang F."/>
            <person name="Liu H."/>
            <person name="Zhao H."/>
            <person name="Xu D."/>
            <person name="Zhang Y."/>
        </authorList>
    </citation>
    <scope>NUCLEOTIDE SEQUENCE [LARGE SCALE GENOMIC DNA]</scope>
    <source>
        <strain evidence="2">cv. Punajuju</strain>
    </source>
</reference>